<gene>
    <name evidence="4 8" type="primary">grpE</name>
    <name evidence="8" type="ORF">ACFSM5_01960</name>
</gene>
<keyword evidence="2 4" id="KW-0346">Stress response</keyword>
<dbReference type="SUPFAM" id="SSF58014">
    <property type="entry name" value="Coiled-coil domain of nucleotide exchange factor GrpE"/>
    <property type="match status" value="1"/>
</dbReference>
<evidence type="ECO:0000313" key="8">
    <source>
        <dbReference type="EMBL" id="MFD2261633.1"/>
    </source>
</evidence>
<dbReference type="PANTHER" id="PTHR21237:SF23">
    <property type="entry name" value="GRPE PROTEIN HOMOLOG, MITOCHONDRIAL"/>
    <property type="match status" value="1"/>
</dbReference>
<dbReference type="HAMAP" id="MF_01151">
    <property type="entry name" value="GrpE"/>
    <property type="match status" value="1"/>
</dbReference>
<dbReference type="SUPFAM" id="SSF51064">
    <property type="entry name" value="Head domain of nucleotide exchange factor GrpE"/>
    <property type="match status" value="1"/>
</dbReference>
<comment type="similarity">
    <text evidence="1 4 6">Belongs to the GrpE family.</text>
</comment>
<dbReference type="InterPro" id="IPR013805">
    <property type="entry name" value="GrpE_CC"/>
</dbReference>
<proteinExistence type="inferred from homology"/>
<dbReference type="NCBIfam" id="NF010739">
    <property type="entry name" value="PRK14141.1"/>
    <property type="match status" value="1"/>
</dbReference>
<accession>A0ABW5DM98</accession>
<feature type="compositionally biased region" description="Low complexity" evidence="7">
    <location>
        <begin position="15"/>
        <end position="29"/>
    </location>
</feature>
<dbReference type="RefSeq" id="WP_379874549.1">
    <property type="nucleotide sequence ID" value="NZ_JBHUIP010000003.1"/>
</dbReference>
<evidence type="ECO:0000256" key="1">
    <source>
        <dbReference type="ARBA" id="ARBA00009054"/>
    </source>
</evidence>
<evidence type="ECO:0000256" key="5">
    <source>
        <dbReference type="RuleBase" id="RU000639"/>
    </source>
</evidence>
<evidence type="ECO:0000313" key="9">
    <source>
        <dbReference type="Proteomes" id="UP001597295"/>
    </source>
</evidence>
<dbReference type="CDD" id="cd00446">
    <property type="entry name" value="GrpE"/>
    <property type="match status" value="1"/>
</dbReference>
<name>A0ABW5DM98_9PROT</name>
<dbReference type="PRINTS" id="PR00773">
    <property type="entry name" value="GRPEPROTEIN"/>
</dbReference>
<dbReference type="PANTHER" id="PTHR21237">
    <property type="entry name" value="GRPE PROTEIN"/>
    <property type="match status" value="1"/>
</dbReference>
<comment type="subunit">
    <text evidence="4">Homodimer.</text>
</comment>
<comment type="caution">
    <text evidence="8">The sequence shown here is derived from an EMBL/GenBank/DDBJ whole genome shotgun (WGS) entry which is preliminary data.</text>
</comment>
<sequence length="194" mass="20718">MTEETTPETGRPDQTADTAAAAEPAAVSPEARIVELEEELARLKDQALRALAEGENIRRRAEREKEEAGKYAVASLARDLVSVADNLHRAIAAAPAADARDETLANILTGVEATERELLAAFERRGISKLEPMGQKFDPNLHEAVFEVPGTGQPAGTVVQVLQAGFTIHDRLLRPAMVGVAKGDDTATKVDTTA</sequence>
<evidence type="ECO:0000256" key="2">
    <source>
        <dbReference type="ARBA" id="ARBA00023016"/>
    </source>
</evidence>
<dbReference type="InterPro" id="IPR000740">
    <property type="entry name" value="GrpE"/>
</dbReference>
<dbReference type="EMBL" id="JBHUIP010000003">
    <property type="protein sequence ID" value="MFD2261633.1"/>
    <property type="molecule type" value="Genomic_DNA"/>
</dbReference>
<evidence type="ECO:0000256" key="6">
    <source>
        <dbReference type="RuleBase" id="RU004478"/>
    </source>
</evidence>
<keyword evidence="3 4" id="KW-0143">Chaperone</keyword>
<feature type="region of interest" description="Disordered" evidence="7">
    <location>
        <begin position="1"/>
        <end position="29"/>
    </location>
</feature>
<dbReference type="PROSITE" id="PS01071">
    <property type="entry name" value="GRPE"/>
    <property type="match status" value="1"/>
</dbReference>
<protein>
    <recommendedName>
        <fullName evidence="4 5">Protein GrpE</fullName>
    </recommendedName>
    <alternativeName>
        <fullName evidence="4">HSP-70 cofactor</fullName>
    </alternativeName>
</protein>
<evidence type="ECO:0000256" key="7">
    <source>
        <dbReference type="SAM" id="MobiDB-lite"/>
    </source>
</evidence>
<comment type="subcellular location">
    <subcellularLocation>
        <location evidence="4">Cytoplasm</location>
    </subcellularLocation>
</comment>
<comment type="function">
    <text evidence="4 5">Participates actively in the response to hyperosmotic and heat shock by preventing the aggregation of stress-denatured proteins, in association with DnaK and GrpE. It is the nucleotide exchange factor for DnaK and may function as a thermosensor. Unfolded proteins bind initially to DnaJ; upon interaction with the DnaJ-bound protein, DnaK hydrolyzes its bound ATP, resulting in the formation of a stable complex. GrpE releases ADP from DnaK; ATP binding to DnaK triggers the release of the substrate protein, thus completing the reaction cycle. Several rounds of ATP-dependent interactions between DnaJ, DnaK and GrpE are required for fully efficient folding.</text>
</comment>
<dbReference type="Proteomes" id="UP001597295">
    <property type="component" value="Unassembled WGS sequence"/>
</dbReference>
<dbReference type="Gene3D" id="2.30.22.10">
    <property type="entry name" value="Head domain of nucleotide exchange factor GrpE"/>
    <property type="match status" value="1"/>
</dbReference>
<reference evidence="9" key="1">
    <citation type="journal article" date="2019" name="Int. J. Syst. Evol. Microbiol.">
        <title>The Global Catalogue of Microorganisms (GCM) 10K type strain sequencing project: providing services to taxonomists for standard genome sequencing and annotation.</title>
        <authorList>
            <consortium name="The Broad Institute Genomics Platform"/>
            <consortium name="The Broad Institute Genome Sequencing Center for Infectious Disease"/>
            <person name="Wu L."/>
            <person name="Ma J."/>
        </authorList>
    </citation>
    <scope>NUCLEOTIDE SEQUENCE [LARGE SCALE GENOMIC DNA]</scope>
    <source>
        <strain evidence="9">CGMCC 1.19062</strain>
    </source>
</reference>
<dbReference type="Gene3D" id="3.90.20.20">
    <property type="match status" value="1"/>
</dbReference>
<evidence type="ECO:0000256" key="4">
    <source>
        <dbReference type="HAMAP-Rule" id="MF_01151"/>
    </source>
</evidence>
<dbReference type="InterPro" id="IPR009012">
    <property type="entry name" value="GrpE_head"/>
</dbReference>
<evidence type="ECO:0000256" key="3">
    <source>
        <dbReference type="ARBA" id="ARBA00023186"/>
    </source>
</evidence>
<organism evidence="8 9">
    <name type="scientific">Lacibacterium aquatile</name>
    <dbReference type="NCBI Taxonomy" id="1168082"/>
    <lineage>
        <taxon>Bacteria</taxon>
        <taxon>Pseudomonadati</taxon>
        <taxon>Pseudomonadota</taxon>
        <taxon>Alphaproteobacteria</taxon>
        <taxon>Rhodospirillales</taxon>
        <taxon>Rhodospirillaceae</taxon>
    </lineage>
</organism>
<keyword evidence="4" id="KW-0963">Cytoplasm</keyword>
<keyword evidence="9" id="KW-1185">Reference proteome</keyword>
<dbReference type="NCBIfam" id="NF010738">
    <property type="entry name" value="PRK14140.1"/>
    <property type="match status" value="1"/>
</dbReference>
<dbReference type="Pfam" id="PF01025">
    <property type="entry name" value="GrpE"/>
    <property type="match status" value="1"/>
</dbReference>